<organism evidence="5 6">
    <name type="scientific">Heterodera trifolii</name>
    <dbReference type="NCBI Taxonomy" id="157864"/>
    <lineage>
        <taxon>Eukaryota</taxon>
        <taxon>Metazoa</taxon>
        <taxon>Ecdysozoa</taxon>
        <taxon>Nematoda</taxon>
        <taxon>Chromadorea</taxon>
        <taxon>Rhabditida</taxon>
        <taxon>Tylenchina</taxon>
        <taxon>Tylenchomorpha</taxon>
        <taxon>Tylenchoidea</taxon>
        <taxon>Heteroderidae</taxon>
        <taxon>Heteroderinae</taxon>
        <taxon>Heterodera</taxon>
    </lineage>
</organism>
<reference evidence="5 6" key="1">
    <citation type="submission" date="2024-10" db="EMBL/GenBank/DDBJ databases">
        <authorList>
            <person name="Kim D."/>
        </authorList>
    </citation>
    <scope>NUCLEOTIDE SEQUENCE [LARGE SCALE GENOMIC DNA]</scope>
    <source>
        <strain evidence="5">BH-2024</strain>
    </source>
</reference>
<feature type="signal peptide" evidence="3">
    <location>
        <begin position="1"/>
        <end position="21"/>
    </location>
</feature>
<dbReference type="InterPro" id="IPR009003">
    <property type="entry name" value="Peptidase_S1_PA"/>
</dbReference>
<dbReference type="Gene3D" id="2.40.10.10">
    <property type="entry name" value="Trypsin-like serine proteases"/>
    <property type="match status" value="1"/>
</dbReference>
<comment type="similarity">
    <text evidence="2">Belongs to the peptidase S1 family. CLIP subfamily.</text>
</comment>
<dbReference type="PANTHER" id="PTHR24256">
    <property type="entry name" value="TRYPTASE-RELATED"/>
    <property type="match status" value="1"/>
</dbReference>
<feature type="chain" id="PRO_5044844409" description="Peptidase S1 domain-containing protein" evidence="3">
    <location>
        <begin position="22"/>
        <end position="361"/>
    </location>
</feature>
<gene>
    <name evidence="5" type="ORF">niasHT_036306</name>
</gene>
<accession>A0ABD2I3D1</accession>
<dbReference type="AlphaFoldDB" id="A0ABD2I3D1"/>
<evidence type="ECO:0000313" key="5">
    <source>
        <dbReference type="EMBL" id="KAL3073636.1"/>
    </source>
</evidence>
<protein>
    <recommendedName>
        <fullName evidence="4">Peptidase S1 domain-containing protein</fullName>
    </recommendedName>
</protein>
<proteinExistence type="inferred from homology"/>
<feature type="domain" description="Peptidase S1" evidence="4">
    <location>
        <begin position="56"/>
        <end position="353"/>
    </location>
</feature>
<keyword evidence="3" id="KW-0732">Signal</keyword>
<comment type="caution">
    <text evidence="5">The sequence shown here is derived from an EMBL/GenBank/DDBJ whole genome shotgun (WGS) entry which is preliminary data.</text>
</comment>
<evidence type="ECO:0000256" key="3">
    <source>
        <dbReference type="SAM" id="SignalP"/>
    </source>
</evidence>
<dbReference type="Pfam" id="PF00089">
    <property type="entry name" value="Trypsin"/>
    <property type="match status" value="1"/>
</dbReference>
<keyword evidence="6" id="KW-1185">Reference proteome</keyword>
<evidence type="ECO:0000256" key="2">
    <source>
        <dbReference type="ARBA" id="ARBA00024195"/>
    </source>
</evidence>
<dbReference type="PROSITE" id="PS50240">
    <property type="entry name" value="TRYPSIN_DOM"/>
    <property type="match status" value="1"/>
</dbReference>
<dbReference type="SUPFAM" id="SSF50494">
    <property type="entry name" value="Trypsin-like serine proteases"/>
    <property type="match status" value="1"/>
</dbReference>
<keyword evidence="1" id="KW-1015">Disulfide bond</keyword>
<dbReference type="InterPro" id="IPR043504">
    <property type="entry name" value="Peptidase_S1_PA_chymotrypsin"/>
</dbReference>
<dbReference type="SMART" id="SM00020">
    <property type="entry name" value="Tryp_SPc"/>
    <property type="match status" value="1"/>
</dbReference>
<sequence length="361" mass="40000">MFAKFLLLLFVCIIGKKFSLCEQILSPPTEDYSECGISNFDPFKERSAKDTEISHVVKGYTVDDDRALPWMATLQIQNDKAHEASNETEYEPFCTASIIGPRHILTAMHCVADGTPLIVTYGAAQSSKQRHTIRIKSVKFKENAISVVLKDTFTNEDIVHIAKPDLAIIETEEPIIFSSTVRPICLFGIGHSNSKLSFSNKFTDAAKTLPNLQPFVVAGWGITKPWCSSGIHSTSDQLMYGTMRMISMKDCTEAVENSFGLRNDDDGYDQLSSILKEIIEIDMEDKICVVPEPSQSNSGDSGSPLLSKIGENNWIQIGVLNAGTCNLKHPFSLKDNIATYAPIDCDWIARATNDEVKCKGW</sequence>
<dbReference type="InterPro" id="IPR051487">
    <property type="entry name" value="Ser/Thr_Proteases_Immune/Dev"/>
</dbReference>
<dbReference type="Proteomes" id="UP001620626">
    <property type="component" value="Unassembled WGS sequence"/>
</dbReference>
<name>A0ABD2I3D1_9BILA</name>
<evidence type="ECO:0000313" key="6">
    <source>
        <dbReference type="Proteomes" id="UP001620626"/>
    </source>
</evidence>
<dbReference type="InterPro" id="IPR001254">
    <property type="entry name" value="Trypsin_dom"/>
</dbReference>
<dbReference type="EMBL" id="JBICBT010001316">
    <property type="protein sequence ID" value="KAL3073636.1"/>
    <property type="molecule type" value="Genomic_DNA"/>
</dbReference>
<evidence type="ECO:0000256" key="1">
    <source>
        <dbReference type="ARBA" id="ARBA00023157"/>
    </source>
</evidence>
<evidence type="ECO:0000259" key="4">
    <source>
        <dbReference type="PROSITE" id="PS50240"/>
    </source>
</evidence>